<feature type="compositionally biased region" description="Polar residues" evidence="1">
    <location>
        <begin position="44"/>
        <end position="54"/>
    </location>
</feature>
<evidence type="ECO:0000313" key="3">
    <source>
        <dbReference type="Proteomes" id="UP000001067"/>
    </source>
</evidence>
<reference evidence="2 3" key="1">
    <citation type="journal article" date="2010" name="Genome Biol.">
        <title>A first genome assembly of the barley fungal pathogen Pyrenophora teres f. teres.</title>
        <authorList>
            <person name="Ellwood S.R."/>
            <person name="Liu Z."/>
            <person name="Syme R.A."/>
            <person name="Lai Z."/>
            <person name="Hane J.K."/>
            <person name="Keiper F."/>
            <person name="Moffat C.S."/>
            <person name="Oliver R.P."/>
            <person name="Friesen T.L."/>
        </authorList>
    </citation>
    <scope>NUCLEOTIDE SEQUENCE [LARGE SCALE GENOMIC DNA]</scope>
    <source>
        <strain evidence="2 3">0-1</strain>
    </source>
</reference>
<feature type="compositionally biased region" description="Basic and acidic residues" evidence="1">
    <location>
        <begin position="60"/>
        <end position="71"/>
    </location>
</feature>
<feature type="region of interest" description="Disordered" evidence="1">
    <location>
        <begin position="44"/>
        <end position="107"/>
    </location>
</feature>
<name>E3RXC0_PYRTT</name>
<feature type="region of interest" description="Disordered" evidence="1">
    <location>
        <begin position="183"/>
        <end position="204"/>
    </location>
</feature>
<evidence type="ECO:0000313" key="2">
    <source>
        <dbReference type="EMBL" id="EFQ89657.1"/>
    </source>
</evidence>
<keyword evidence="3" id="KW-1185">Reference proteome</keyword>
<dbReference type="KEGG" id="pte:PTT_14024"/>
<dbReference type="HOGENOM" id="CLU_799217_0_0_1"/>
<accession>E3RXC0</accession>
<protein>
    <submittedName>
        <fullName evidence="2">Uncharacterized protein</fullName>
    </submittedName>
</protein>
<sequence length="351" mass="39937">MAISKRESRLRRWAKKLSGCLRHCQPHLRYKSDYLEIEKTGSQPVYRANNQNPPRSVLFGRREQPPKKSRSEGSTGQDRSSMRALPSIGKLGRSAPPDVPGNRTIRIVDPSKSSLLLGRASHNNTVESTRQQEGILQKNPHGVLPWKESFQIQKAINQGMPEHSTHKHDSATDLSLRPFQTRPHEARKSHGPPKPPPKPTTGARICHRRPINPQAAFTSSNTVAGWDQDWDKPLHHRIGDTKAIWKSGSHRLMVRNKDSIRRLDSDKTTREKVKGRMVSDKRQASQVRSIESIEEMAEEDRLAYEEWTGIATQIAAEGPDIQEVRSVSYRHRQHPLARPPIMEDCQYITCL</sequence>
<dbReference type="Proteomes" id="UP000001067">
    <property type="component" value="Unassembled WGS sequence"/>
</dbReference>
<proteinExistence type="predicted"/>
<dbReference type="AlphaFoldDB" id="E3RXC0"/>
<organism evidence="3">
    <name type="scientific">Pyrenophora teres f. teres (strain 0-1)</name>
    <name type="common">Barley net blotch fungus</name>
    <name type="synonym">Drechslera teres f. teres</name>
    <dbReference type="NCBI Taxonomy" id="861557"/>
    <lineage>
        <taxon>Eukaryota</taxon>
        <taxon>Fungi</taxon>
        <taxon>Dikarya</taxon>
        <taxon>Ascomycota</taxon>
        <taxon>Pezizomycotina</taxon>
        <taxon>Dothideomycetes</taxon>
        <taxon>Pleosporomycetidae</taxon>
        <taxon>Pleosporales</taxon>
        <taxon>Pleosporineae</taxon>
        <taxon>Pleosporaceae</taxon>
        <taxon>Pyrenophora</taxon>
    </lineage>
</organism>
<dbReference type="EMBL" id="GL535619">
    <property type="protein sequence ID" value="EFQ89657.1"/>
    <property type="molecule type" value="Genomic_DNA"/>
</dbReference>
<evidence type="ECO:0000256" key="1">
    <source>
        <dbReference type="SAM" id="MobiDB-lite"/>
    </source>
</evidence>
<gene>
    <name evidence="2" type="ORF">PTT_14024</name>
</gene>
<dbReference type="OrthoDB" id="3671123at2759"/>